<name>A0A662ZJF0_9GAMM</name>
<dbReference type="AlphaFoldDB" id="A0A662ZJF0"/>
<dbReference type="EMBL" id="FOXF01000051">
    <property type="protein sequence ID" value="SFP66143.1"/>
    <property type="molecule type" value="Genomic_DNA"/>
</dbReference>
<evidence type="ECO:0000313" key="4">
    <source>
        <dbReference type="Proteomes" id="UP000243745"/>
    </source>
</evidence>
<protein>
    <submittedName>
        <fullName evidence="3">tRNA 2-thiouridine synthesizing protein A</fullName>
    </submittedName>
</protein>
<reference evidence="3 4" key="1">
    <citation type="submission" date="2016-10" db="EMBL/GenBank/DDBJ databases">
        <authorList>
            <person name="Varghese N."/>
            <person name="Submissions S."/>
        </authorList>
    </citation>
    <scope>NUCLEOTIDE SEQUENCE [LARGE SCALE GENOMIC DNA]</scope>
    <source>
        <strain evidence="3 4">DSM 1361</strain>
    </source>
</reference>
<evidence type="ECO:0000256" key="1">
    <source>
        <dbReference type="SAM" id="MobiDB-lite"/>
    </source>
</evidence>
<dbReference type="SUPFAM" id="SSF64307">
    <property type="entry name" value="SirA-like"/>
    <property type="match status" value="1"/>
</dbReference>
<keyword evidence="4" id="KW-1185">Reference proteome</keyword>
<feature type="domain" description="UPF0033" evidence="2">
    <location>
        <begin position="2"/>
        <end position="56"/>
    </location>
</feature>
<dbReference type="InterPro" id="IPR001455">
    <property type="entry name" value="TusA-like"/>
</dbReference>
<sequence length="56" mass="6472">MIVRREMRQLSPGDTLSIKADDPSTDRDFELLCTHMGYKMLKKDLNGPVLSFIMQK</sequence>
<evidence type="ECO:0000313" key="3">
    <source>
        <dbReference type="EMBL" id="SFP66143.1"/>
    </source>
</evidence>
<feature type="region of interest" description="Disordered" evidence="1">
    <location>
        <begin position="1"/>
        <end position="21"/>
    </location>
</feature>
<dbReference type="InterPro" id="IPR036868">
    <property type="entry name" value="TusA-like_sf"/>
</dbReference>
<dbReference type="Proteomes" id="UP000243745">
    <property type="component" value="Unassembled WGS sequence"/>
</dbReference>
<dbReference type="Pfam" id="PF01206">
    <property type="entry name" value="TusA"/>
    <property type="match status" value="1"/>
</dbReference>
<evidence type="ECO:0000259" key="2">
    <source>
        <dbReference type="Pfam" id="PF01206"/>
    </source>
</evidence>
<gene>
    <name evidence="3" type="ORF">SAMN02910344_01993</name>
</gene>
<proteinExistence type="predicted"/>
<organism evidence="3 4">
    <name type="scientific">Ruminobacter amylophilus</name>
    <dbReference type="NCBI Taxonomy" id="867"/>
    <lineage>
        <taxon>Bacteria</taxon>
        <taxon>Pseudomonadati</taxon>
        <taxon>Pseudomonadota</taxon>
        <taxon>Gammaproteobacteria</taxon>
        <taxon>Aeromonadales</taxon>
        <taxon>Succinivibrionaceae</taxon>
        <taxon>Ruminobacter</taxon>
    </lineage>
</organism>
<dbReference type="Gene3D" id="3.30.110.40">
    <property type="entry name" value="TusA-like domain"/>
    <property type="match status" value="1"/>
</dbReference>
<accession>A0A662ZJF0</accession>